<sequence length="203" mass="23300">MGRYTGPKEKLSRREGVNLNLKGARSFSDKAGIKRKPFPPGQHGAKRRARLSNYGIQLREKQKVKRTYGLREKQFKNIYIEADRRSKVYSTDKGLEFLRLLELRLDNVLYLAGLAPSRSAARQYVVHGHVLLNGSKFTVPSKELKEGDGIELKSAKLAPSEKFFPVPEWIERKDNKAKVASLPIRDEIDEGIRENLIIEYYSR</sequence>
<evidence type="ECO:0000259" key="9">
    <source>
        <dbReference type="SMART" id="SM00363"/>
    </source>
</evidence>
<dbReference type="AlphaFoldDB" id="A0A1F4URH1"/>
<name>A0A1F4URH1_9BACT</name>
<comment type="caution">
    <text evidence="11">The sequence shown here is derived from an EMBL/GenBank/DDBJ whole genome shotgun (WGS) entry which is preliminary data.</text>
</comment>
<dbReference type="GO" id="GO:0006412">
    <property type="term" value="P:translation"/>
    <property type="evidence" value="ECO:0007669"/>
    <property type="project" value="UniProtKB-UniRule"/>
</dbReference>
<dbReference type="Pfam" id="PF01479">
    <property type="entry name" value="S4"/>
    <property type="match status" value="1"/>
</dbReference>
<feature type="domain" description="RNA-binding S4" evidence="9">
    <location>
        <begin position="103"/>
        <end position="170"/>
    </location>
</feature>
<dbReference type="Proteomes" id="UP000178631">
    <property type="component" value="Unassembled WGS sequence"/>
</dbReference>
<dbReference type="HAMAP" id="MF_01306_B">
    <property type="entry name" value="Ribosomal_uS4_B"/>
    <property type="match status" value="1"/>
</dbReference>
<dbReference type="Pfam" id="PF00163">
    <property type="entry name" value="Ribosomal_S4"/>
    <property type="match status" value="1"/>
</dbReference>
<dbReference type="PANTHER" id="PTHR11831:SF4">
    <property type="entry name" value="SMALL RIBOSOMAL SUBUNIT PROTEIN US4M"/>
    <property type="match status" value="1"/>
</dbReference>
<dbReference type="CDD" id="cd00165">
    <property type="entry name" value="S4"/>
    <property type="match status" value="1"/>
</dbReference>
<accession>A0A1F4URH1</accession>
<proteinExistence type="inferred from homology"/>
<dbReference type="GO" id="GO:0019843">
    <property type="term" value="F:rRNA binding"/>
    <property type="evidence" value="ECO:0007669"/>
    <property type="project" value="UniProtKB-UniRule"/>
</dbReference>
<evidence type="ECO:0000256" key="5">
    <source>
        <dbReference type="ARBA" id="ARBA00023274"/>
    </source>
</evidence>
<dbReference type="InterPro" id="IPR022801">
    <property type="entry name" value="Ribosomal_uS4"/>
</dbReference>
<keyword evidence="2 7" id="KW-0699">rRNA-binding</keyword>
<keyword evidence="5 7" id="KW-0687">Ribonucleoprotein</keyword>
<dbReference type="PANTHER" id="PTHR11831">
    <property type="entry name" value="30S 40S RIBOSOMAL PROTEIN"/>
    <property type="match status" value="1"/>
</dbReference>
<dbReference type="InterPro" id="IPR001912">
    <property type="entry name" value="Ribosomal_uS4_N"/>
</dbReference>
<dbReference type="InterPro" id="IPR005709">
    <property type="entry name" value="Ribosomal_uS4_bac-type"/>
</dbReference>
<evidence type="ECO:0000256" key="8">
    <source>
        <dbReference type="SAM" id="MobiDB-lite"/>
    </source>
</evidence>
<dbReference type="NCBIfam" id="NF003717">
    <property type="entry name" value="PRK05327.1"/>
    <property type="match status" value="1"/>
</dbReference>
<comment type="subunit">
    <text evidence="7">Part of the 30S ribosomal subunit. Contacts protein S5. The interaction surface between S4 and S5 is involved in control of translational fidelity.</text>
</comment>
<dbReference type="InterPro" id="IPR036986">
    <property type="entry name" value="S4_RNA-bd_sf"/>
</dbReference>
<dbReference type="GO" id="GO:0015935">
    <property type="term" value="C:small ribosomal subunit"/>
    <property type="evidence" value="ECO:0007669"/>
    <property type="project" value="InterPro"/>
</dbReference>
<reference evidence="11 12" key="1">
    <citation type="journal article" date="2016" name="Nat. Commun.">
        <title>Thousands of microbial genomes shed light on interconnected biogeochemical processes in an aquifer system.</title>
        <authorList>
            <person name="Anantharaman K."/>
            <person name="Brown C.T."/>
            <person name="Hug L.A."/>
            <person name="Sharon I."/>
            <person name="Castelle C.J."/>
            <person name="Probst A.J."/>
            <person name="Thomas B.C."/>
            <person name="Singh A."/>
            <person name="Wilkins M.J."/>
            <person name="Karaoz U."/>
            <person name="Brodie E.L."/>
            <person name="Williams K.H."/>
            <person name="Hubbard S.S."/>
            <person name="Banfield J.F."/>
        </authorList>
    </citation>
    <scope>NUCLEOTIDE SEQUENCE [LARGE SCALE GENOMIC DNA]</scope>
</reference>
<dbReference type="EMBL" id="MEUP01000003">
    <property type="protein sequence ID" value="OGC47509.1"/>
    <property type="molecule type" value="Genomic_DNA"/>
</dbReference>
<evidence type="ECO:0000256" key="1">
    <source>
        <dbReference type="ARBA" id="ARBA00007465"/>
    </source>
</evidence>
<comment type="function">
    <text evidence="7">With S5 and S12 plays an important role in translational accuracy.</text>
</comment>
<keyword evidence="4 7" id="KW-0689">Ribosomal protein</keyword>
<dbReference type="GO" id="GO:0042274">
    <property type="term" value="P:ribosomal small subunit biogenesis"/>
    <property type="evidence" value="ECO:0007669"/>
    <property type="project" value="TreeGrafter"/>
</dbReference>
<gene>
    <name evidence="7" type="primary">rpsD</name>
    <name evidence="11" type="ORF">A3J98_01455</name>
</gene>
<evidence type="ECO:0000256" key="7">
    <source>
        <dbReference type="HAMAP-Rule" id="MF_01306"/>
    </source>
</evidence>
<dbReference type="SMART" id="SM01390">
    <property type="entry name" value="Ribosomal_S4"/>
    <property type="match status" value="1"/>
</dbReference>
<evidence type="ECO:0000256" key="2">
    <source>
        <dbReference type="ARBA" id="ARBA00022730"/>
    </source>
</evidence>
<dbReference type="InterPro" id="IPR002942">
    <property type="entry name" value="S4_RNA-bd"/>
</dbReference>
<dbReference type="Gene3D" id="1.10.1050.10">
    <property type="entry name" value="Ribosomal Protein S4 Delta 41, Chain A, domain 1"/>
    <property type="match status" value="1"/>
</dbReference>
<feature type="domain" description="Small ribosomal subunit protein uS4 N-terminal" evidence="10">
    <location>
        <begin position="3"/>
        <end position="102"/>
    </location>
</feature>
<dbReference type="Gene3D" id="3.10.290.10">
    <property type="entry name" value="RNA-binding S4 domain"/>
    <property type="match status" value="1"/>
</dbReference>
<comment type="function">
    <text evidence="7">One of the primary rRNA binding proteins, it binds directly to 16S rRNA where it nucleates assembly of the body of the 30S subunit.</text>
</comment>
<evidence type="ECO:0000256" key="3">
    <source>
        <dbReference type="ARBA" id="ARBA00022884"/>
    </source>
</evidence>
<evidence type="ECO:0000256" key="4">
    <source>
        <dbReference type="ARBA" id="ARBA00022980"/>
    </source>
</evidence>
<evidence type="ECO:0000313" key="12">
    <source>
        <dbReference type="Proteomes" id="UP000178631"/>
    </source>
</evidence>
<evidence type="ECO:0000256" key="6">
    <source>
        <dbReference type="ARBA" id="ARBA00035254"/>
    </source>
</evidence>
<comment type="similarity">
    <text evidence="1 7">Belongs to the universal ribosomal protein uS4 family.</text>
</comment>
<dbReference type="PROSITE" id="PS50889">
    <property type="entry name" value="S4"/>
    <property type="match status" value="1"/>
</dbReference>
<dbReference type="SUPFAM" id="SSF55174">
    <property type="entry name" value="Alpha-L RNA-binding motif"/>
    <property type="match status" value="1"/>
</dbReference>
<keyword evidence="3 7" id="KW-0694">RNA-binding</keyword>
<dbReference type="GO" id="GO:0003735">
    <property type="term" value="F:structural constituent of ribosome"/>
    <property type="evidence" value="ECO:0007669"/>
    <property type="project" value="InterPro"/>
</dbReference>
<evidence type="ECO:0000259" key="10">
    <source>
        <dbReference type="SMART" id="SM01390"/>
    </source>
</evidence>
<evidence type="ECO:0000313" key="11">
    <source>
        <dbReference type="EMBL" id="OGC47509.1"/>
    </source>
</evidence>
<dbReference type="SMART" id="SM00363">
    <property type="entry name" value="S4"/>
    <property type="match status" value="1"/>
</dbReference>
<protein>
    <recommendedName>
        <fullName evidence="6 7">Small ribosomal subunit protein uS4</fullName>
    </recommendedName>
</protein>
<feature type="region of interest" description="Disordered" evidence="8">
    <location>
        <begin position="27"/>
        <end position="46"/>
    </location>
</feature>
<organism evidence="11 12">
    <name type="scientific">candidate division WS6 bacterium RIFOXYC1_FULL_33_10</name>
    <dbReference type="NCBI Taxonomy" id="1802606"/>
    <lineage>
        <taxon>Bacteria</taxon>
        <taxon>Candidatus Dojkabacteria</taxon>
    </lineage>
</organism>